<dbReference type="GO" id="GO:0005524">
    <property type="term" value="F:ATP binding"/>
    <property type="evidence" value="ECO:0007669"/>
    <property type="project" value="UniProtKB-KW"/>
</dbReference>
<keyword evidence="10" id="KW-1185">Reference proteome</keyword>
<dbReference type="NCBIfam" id="TIGR00229">
    <property type="entry name" value="sensory_box"/>
    <property type="match status" value="1"/>
</dbReference>
<dbReference type="InterPro" id="IPR009057">
    <property type="entry name" value="Homeodomain-like_sf"/>
</dbReference>
<dbReference type="eggNOG" id="COG3829">
    <property type="taxonomic scope" value="Bacteria"/>
</dbReference>
<dbReference type="HOGENOM" id="CLU_000445_8_1_7"/>
<dbReference type="InterPro" id="IPR035965">
    <property type="entry name" value="PAS-like_dom_sf"/>
</dbReference>
<dbReference type="SUPFAM" id="SSF55785">
    <property type="entry name" value="PYP-like sensor domain (PAS domain)"/>
    <property type="match status" value="2"/>
</dbReference>
<keyword evidence="5" id="KW-0175">Coiled coil</keyword>
<gene>
    <name evidence="9" type="ordered locus">Dbac_1999</name>
</gene>
<keyword evidence="3" id="KW-0067">ATP-binding</keyword>
<dbReference type="InterPro" id="IPR003593">
    <property type="entry name" value="AAA+_ATPase"/>
</dbReference>
<evidence type="ECO:0000256" key="1">
    <source>
        <dbReference type="ARBA" id="ARBA00022741"/>
    </source>
</evidence>
<dbReference type="KEGG" id="dba:Dbac_1999"/>
<accession>C7LNB7</accession>
<dbReference type="Pfam" id="PF18024">
    <property type="entry name" value="HTH_50"/>
    <property type="match status" value="1"/>
</dbReference>
<evidence type="ECO:0000256" key="5">
    <source>
        <dbReference type="SAM" id="Coils"/>
    </source>
</evidence>
<dbReference type="Pfam" id="PF00158">
    <property type="entry name" value="Sigma54_activat"/>
    <property type="match status" value="1"/>
</dbReference>
<protein>
    <recommendedName>
        <fullName evidence="4">HTH-type transcriptional regulatory protein TyrR</fullName>
    </recommendedName>
</protein>
<dbReference type="EMBL" id="CP001629">
    <property type="protein sequence ID" value="ACU90086.1"/>
    <property type="molecule type" value="Genomic_DNA"/>
</dbReference>
<dbReference type="OrthoDB" id="9763792at2"/>
<dbReference type="Gene3D" id="3.30.450.20">
    <property type="entry name" value="PAS domain"/>
    <property type="match status" value="2"/>
</dbReference>
<dbReference type="InterPro" id="IPR002078">
    <property type="entry name" value="Sigma_54_int"/>
</dbReference>
<dbReference type="GO" id="GO:0006355">
    <property type="term" value="P:regulation of DNA-templated transcription"/>
    <property type="evidence" value="ECO:0007669"/>
    <property type="project" value="InterPro"/>
</dbReference>
<evidence type="ECO:0000313" key="9">
    <source>
        <dbReference type="EMBL" id="ACU90086.1"/>
    </source>
</evidence>
<feature type="coiled-coil region" evidence="5">
    <location>
        <begin position="230"/>
        <end position="257"/>
    </location>
</feature>
<dbReference type="PROSITE" id="PS50112">
    <property type="entry name" value="PAS"/>
    <property type="match status" value="1"/>
</dbReference>
<dbReference type="InterPro" id="IPR058031">
    <property type="entry name" value="AAA_lid_NorR"/>
</dbReference>
<dbReference type="GO" id="GO:0003677">
    <property type="term" value="F:DNA binding"/>
    <property type="evidence" value="ECO:0007669"/>
    <property type="project" value="UniProtKB-KW"/>
</dbReference>
<name>C7LNB7_DESBD</name>
<dbReference type="InterPro" id="IPR000700">
    <property type="entry name" value="PAS-assoc_C"/>
</dbReference>
<dbReference type="InterPro" id="IPR025662">
    <property type="entry name" value="Sigma_54_int_dom_ATP-bd_1"/>
</dbReference>
<proteinExistence type="predicted"/>
<dbReference type="Pfam" id="PF13188">
    <property type="entry name" value="PAS_8"/>
    <property type="match status" value="1"/>
</dbReference>
<dbReference type="AlphaFoldDB" id="C7LNB7"/>
<evidence type="ECO:0000259" key="6">
    <source>
        <dbReference type="PROSITE" id="PS50045"/>
    </source>
</evidence>
<dbReference type="InterPro" id="IPR027417">
    <property type="entry name" value="P-loop_NTPase"/>
</dbReference>
<dbReference type="SUPFAM" id="SSF46689">
    <property type="entry name" value="Homeodomain-like"/>
    <property type="match status" value="1"/>
</dbReference>
<evidence type="ECO:0000256" key="3">
    <source>
        <dbReference type="ARBA" id="ARBA00022840"/>
    </source>
</evidence>
<dbReference type="FunFam" id="3.40.50.300:FF:000006">
    <property type="entry name" value="DNA-binding transcriptional regulator NtrC"/>
    <property type="match status" value="1"/>
</dbReference>
<dbReference type="PANTHER" id="PTHR32071:SF57">
    <property type="entry name" value="C4-DICARBOXYLATE TRANSPORT TRANSCRIPTIONAL REGULATORY PROTEIN DCTD"/>
    <property type="match status" value="1"/>
</dbReference>
<dbReference type="Pfam" id="PF25601">
    <property type="entry name" value="AAA_lid_14"/>
    <property type="match status" value="1"/>
</dbReference>
<dbReference type="InterPro" id="IPR030828">
    <property type="entry name" value="HTH_TyrR"/>
</dbReference>
<dbReference type="Gene3D" id="1.10.8.60">
    <property type="match status" value="1"/>
</dbReference>
<dbReference type="PROSITE" id="PS00675">
    <property type="entry name" value="SIGMA54_INTERACT_1"/>
    <property type="match status" value="1"/>
</dbReference>
<dbReference type="Gene3D" id="3.40.50.300">
    <property type="entry name" value="P-loop containing nucleotide triphosphate hydrolases"/>
    <property type="match status" value="1"/>
</dbReference>
<dbReference type="InterPro" id="IPR000014">
    <property type="entry name" value="PAS"/>
</dbReference>
<evidence type="ECO:0000256" key="4">
    <source>
        <dbReference type="ARBA" id="ARBA00029500"/>
    </source>
</evidence>
<dbReference type="InterPro" id="IPR013767">
    <property type="entry name" value="PAS_fold"/>
</dbReference>
<feature type="domain" description="PAC" evidence="8">
    <location>
        <begin position="193"/>
        <end position="246"/>
    </location>
</feature>
<reference evidence="9 10" key="1">
    <citation type="journal article" date="2009" name="Stand. Genomic Sci.">
        <title>Complete genome sequence of Desulfomicrobium baculatum type strain (X).</title>
        <authorList>
            <person name="Copeland A."/>
            <person name="Spring S."/>
            <person name="Goker M."/>
            <person name="Schneider S."/>
            <person name="Lapidus A."/>
            <person name="Del Rio T.G."/>
            <person name="Tice H."/>
            <person name="Cheng J.F."/>
            <person name="Chen F."/>
            <person name="Nolan M."/>
            <person name="Bruce D."/>
            <person name="Goodwin L."/>
            <person name="Pitluck S."/>
            <person name="Ivanova N."/>
            <person name="Mavrommatis K."/>
            <person name="Ovchinnikova G."/>
            <person name="Pati A."/>
            <person name="Chen A."/>
            <person name="Palaniappan K."/>
            <person name="Land M."/>
            <person name="Hauser L."/>
            <person name="Chang Y.J."/>
            <person name="Jeffries C.C."/>
            <person name="Meincke L."/>
            <person name="Sims D."/>
            <person name="Brettin T."/>
            <person name="Detter J.C."/>
            <person name="Han C."/>
            <person name="Chain P."/>
            <person name="Bristow J."/>
            <person name="Eisen J.A."/>
            <person name="Markowitz V."/>
            <person name="Hugenholtz P."/>
            <person name="Kyrpides N.C."/>
            <person name="Klenk H.P."/>
            <person name="Lucas S."/>
        </authorList>
    </citation>
    <scope>NUCLEOTIDE SEQUENCE [LARGE SCALE GENOMIC DNA]</scope>
    <source>
        <strain evidence="10">DSM 4028 / VKM B-1378 / X</strain>
    </source>
</reference>
<feature type="domain" description="PAS" evidence="7">
    <location>
        <begin position="126"/>
        <end position="173"/>
    </location>
</feature>
<evidence type="ECO:0000259" key="7">
    <source>
        <dbReference type="PROSITE" id="PS50112"/>
    </source>
</evidence>
<keyword evidence="2" id="KW-0058">Aromatic hydrocarbons catabolism</keyword>
<dbReference type="SUPFAM" id="SSF52540">
    <property type="entry name" value="P-loop containing nucleoside triphosphate hydrolases"/>
    <property type="match status" value="1"/>
</dbReference>
<dbReference type="SMART" id="SM00091">
    <property type="entry name" value="PAS"/>
    <property type="match status" value="2"/>
</dbReference>
<dbReference type="CDD" id="cd00130">
    <property type="entry name" value="PAS"/>
    <property type="match status" value="1"/>
</dbReference>
<evidence type="ECO:0000256" key="2">
    <source>
        <dbReference type="ARBA" id="ARBA00022797"/>
    </source>
</evidence>
<dbReference type="PANTHER" id="PTHR32071">
    <property type="entry name" value="TRANSCRIPTIONAL REGULATORY PROTEIN"/>
    <property type="match status" value="1"/>
</dbReference>
<keyword evidence="1" id="KW-0547">Nucleotide-binding</keyword>
<sequence>MPDVSQLHSILDSVSYAIVAMDLDGKVVHLNERARAFLEAQGRRFSDCVGRDVAEFLPIAAPLAKAALSTAAFRNGTGRIVDRGVKLFFEITPHMRDGELAGAIVSLQRPERFEELATKLDSHQKLLQTFQAVFQASNDGIWVCDGSGTIMSINKASERLNGIRAEDFLGKNMSEVVAGGFVDQSVTLMVLKSKAQASIIQSATSTGKQLLVTGTPTFDGKGNVSLVVVNERDLTELNMLRRDLDQVQREQAKVKDELAGVTMLELNSQGLAMESPGMRRVVAKAMKLSHFNTSKILILGESGTGKSMMAKFIHQNSARRDRPFISVNCAALPESLFEAELFGYERGAFTGALKDGKAGLLEVAQDGTFFLDEVGETPLHLQAKLLKCLDDNEFTPVGGTRPKKIRCSIIAATNRNLEEQVKAKAFRKDLYYRLNALALEIPPLRSRPEDVLELTEKFLTMYNAQYQTEKRISPKGMELLLGHSYPGNARELRNLIKQAVVMSDEGVIDEALGIAMSGEAQSEDLNLTIAVEKVERELLARARKIYGSTREIARHLGISQPSVVRKMGKHKIR</sequence>
<dbReference type="CDD" id="cd00009">
    <property type="entry name" value="AAA"/>
    <property type="match status" value="1"/>
</dbReference>
<dbReference type="Gene3D" id="1.10.10.60">
    <property type="entry name" value="Homeodomain-like"/>
    <property type="match status" value="1"/>
</dbReference>
<evidence type="ECO:0000313" key="10">
    <source>
        <dbReference type="Proteomes" id="UP000002216"/>
    </source>
</evidence>
<dbReference type="Pfam" id="PF00989">
    <property type="entry name" value="PAS"/>
    <property type="match status" value="1"/>
</dbReference>
<dbReference type="STRING" id="525897.Dbac_1999"/>
<dbReference type="SMART" id="SM00382">
    <property type="entry name" value="AAA"/>
    <property type="match status" value="1"/>
</dbReference>
<dbReference type="PROSITE" id="PS50045">
    <property type="entry name" value="SIGMA54_INTERACT_4"/>
    <property type="match status" value="1"/>
</dbReference>
<dbReference type="RefSeq" id="WP_015774177.1">
    <property type="nucleotide sequence ID" value="NC_013173.1"/>
</dbReference>
<dbReference type="PROSITE" id="PS50113">
    <property type="entry name" value="PAC"/>
    <property type="match status" value="1"/>
</dbReference>
<feature type="domain" description="Sigma-54 factor interaction" evidence="6">
    <location>
        <begin position="271"/>
        <end position="501"/>
    </location>
</feature>
<organism evidence="9 10">
    <name type="scientific">Desulfomicrobium baculatum (strain DSM 4028 / VKM B-1378 / X)</name>
    <name type="common">Desulfovibrio baculatus</name>
    <dbReference type="NCBI Taxonomy" id="525897"/>
    <lineage>
        <taxon>Bacteria</taxon>
        <taxon>Pseudomonadati</taxon>
        <taxon>Thermodesulfobacteriota</taxon>
        <taxon>Desulfovibrionia</taxon>
        <taxon>Desulfovibrionales</taxon>
        <taxon>Desulfomicrobiaceae</taxon>
        <taxon>Desulfomicrobium</taxon>
    </lineage>
</organism>
<evidence type="ECO:0000259" key="8">
    <source>
        <dbReference type="PROSITE" id="PS50113"/>
    </source>
</evidence>
<dbReference type="Proteomes" id="UP000002216">
    <property type="component" value="Chromosome"/>
</dbReference>